<feature type="region of interest" description="Disordered" evidence="2">
    <location>
        <begin position="1"/>
        <end position="37"/>
    </location>
</feature>
<feature type="domain" description="HAT C-terminal dimerisation" evidence="3">
    <location>
        <begin position="496"/>
        <end position="580"/>
    </location>
</feature>
<dbReference type="PANTHER" id="PTHR46481">
    <property type="entry name" value="ZINC FINGER BED DOMAIN-CONTAINING PROTEIN 4"/>
    <property type="match status" value="1"/>
</dbReference>
<evidence type="ECO:0000256" key="1">
    <source>
        <dbReference type="ARBA" id="ARBA00023125"/>
    </source>
</evidence>
<dbReference type="Gramene" id="C.cajan_16237.t">
    <property type="protein sequence ID" value="C.cajan_16237.t.cds1"/>
    <property type="gene ID" value="C.cajan_16237"/>
</dbReference>
<evidence type="ECO:0000259" key="4">
    <source>
        <dbReference type="Pfam" id="PF14372"/>
    </source>
</evidence>
<dbReference type="SUPFAM" id="SSF140996">
    <property type="entry name" value="Hermes dimerisation domain"/>
    <property type="match status" value="1"/>
</dbReference>
<dbReference type="GO" id="GO:0046983">
    <property type="term" value="F:protein dimerization activity"/>
    <property type="evidence" value="ECO:0007669"/>
    <property type="project" value="InterPro"/>
</dbReference>
<dbReference type="InterPro" id="IPR012337">
    <property type="entry name" value="RNaseH-like_sf"/>
</dbReference>
<evidence type="ECO:0000313" key="5">
    <source>
        <dbReference type="EMBL" id="KYP62188.1"/>
    </source>
</evidence>
<reference evidence="5 6" key="1">
    <citation type="journal article" date="2012" name="Nat. Biotechnol.">
        <title>Draft genome sequence of pigeonpea (Cajanus cajan), an orphan legume crop of resource-poor farmers.</title>
        <authorList>
            <person name="Varshney R.K."/>
            <person name="Chen W."/>
            <person name="Li Y."/>
            <person name="Bharti A.K."/>
            <person name="Saxena R.K."/>
            <person name="Schlueter J.A."/>
            <person name="Donoghue M.T."/>
            <person name="Azam S."/>
            <person name="Fan G."/>
            <person name="Whaley A.M."/>
            <person name="Farmer A.D."/>
            <person name="Sheridan J."/>
            <person name="Iwata A."/>
            <person name="Tuteja R."/>
            <person name="Penmetsa R.V."/>
            <person name="Wu W."/>
            <person name="Upadhyaya H.D."/>
            <person name="Yang S.P."/>
            <person name="Shah T."/>
            <person name="Saxena K.B."/>
            <person name="Michael T."/>
            <person name="McCombie W.R."/>
            <person name="Yang B."/>
            <person name="Zhang G."/>
            <person name="Yang H."/>
            <person name="Wang J."/>
            <person name="Spillane C."/>
            <person name="Cook D.R."/>
            <person name="May G.D."/>
            <person name="Xu X."/>
            <person name="Jackson S.A."/>
        </authorList>
    </citation>
    <scope>NUCLEOTIDE SEQUENCE [LARGE SCALE GENOMIC DNA]</scope>
    <source>
        <strain evidence="6">cv. Asha</strain>
    </source>
</reference>
<dbReference type="Proteomes" id="UP000075243">
    <property type="component" value="Chromosome 8"/>
</dbReference>
<dbReference type="InterPro" id="IPR052035">
    <property type="entry name" value="ZnF_BED_domain_contain"/>
</dbReference>
<feature type="domain" description="hAT-like transposase RNase-H fold" evidence="4">
    <location>
        <begin position="348"/>
        <end position="451"/>
    </location>
</feature>
<proteinExistence type="predicted"/>
<keyword evidence="6" id="KW-1185">Reference proteome</keyword>
<dbReference type="Pfam" id="PF05699">
    <property type="entry name" value="Dimer_Tnp_hAT"/>
    <property type="match status" value="1"/>
</dbReference>
<feature type="compositionally biased region" description="Polar residues" evidence="2">
    <location>
        <begin position="21"/>
        <end position="37"/>
    </location>
</feature>
<dbReference type="PANTHER" id="PTHR46481:SF8">
    <property type="entry name" value="ZINC FINGER BED DOMAIN-CONTAINING PROTEIN RICESLEEPER 1-LIKE"/>
    <property type="match status" value="1"/>
</dbReference>
<evidence type="ECO:0000256" key="2">
    <source>
        <dbReference type="SAM" id="MobiDB-lite"/>
    </source>
</evidence>
<dbReference type="Pfam" id="PF14372">
    <property type="entry name" value="hAT-like_RNase-H"/>
    <property type="match status" value="1"/>
</dbReference>
<keyword evidence="1" id="KW-0238">DNA-binding</keyword>
<evidence type="ECO:0000313" key="6">
    <source>
        <dbReference type="Proteomes" id="UP000075243"/>
    </source>
</evidence>
<dbReference type="EMBL" id="CM003610">
    <property type="protein sequence ID" value="KYP62188.1"/>
    <property type="molecule type" value="Genomic_DNA"/>
</dbReference>
<dbReference type="InterPro" id="IPR008906">
    <property type="entry name" value="HATC_C_dom"/>
</dbReference>
<dbReference type="SUPFAM" id="SSF53098">
    <property type="entry name" value="Ribonuclease H-like"/>
    <property type="match status" value="1"/>
</dbReference>
<organism evidence="5 6">
    <name type="scientific">Cajanus cajan</name>
    <name type="common">Pigeon pea</name>
    <name type="synonym">Cajanus indicus</name>
    <dbReference type="NCBI Taxonomy" id="3821"/>
    <lineage>
        <taxon>Eukaryota</taxon>
        <taxon>Viridiplantae</taxon>
        <taxon>Streptophyta</taxon>
        <taxon>Embryophyta</taxon>
        <taxon>Tracheophyta</taxon>
        <taxon>Spermatophyta</taxon>
        <taxon>Magnoliopsida</taxon>
        <taxon>eudicotyledons</taxon>
        <taxon>Gunneridae</taxon>
        <taxon>Pentapetalae</taxon>
        <taxon>rosids</taxon>
        <taxon>fabids</taxon>
        <taxon>Fabales</taxon>
        <taxon>Fabaceae</taxon>
        <taxon>Papilionoideae</taxon>
        <taxon>50 kb inversion clade</taxon>
        <taxon>NPAAA clade</taxon>
        <taxon>indigoferoid/millettioid clade</taxon>
        <taxon>Phaseoleae</taxon>
        <taxon>Cajanus</taxon>
    </lineage>
</organism>
<gene>
    <name evidence="5" type="ORF">KK1_016713</name>
</gene>
<evidence type="ECO:0000259" key="3">
    <source>
        <dbReference type="Pfam" id="PF05699"/>
    </source>
</evidence>
<protein>
    <submittedName>
        <fullName evidence="5">AC transposase</fullName>
    </submittedName>
</protein>
<feature type="compositionally biased region" description="Basic and acidic residues" evidence="2">
    <location>
        <begin position="1"/>
        <end position="13"/>
    </location>
</feature>
<dbReference type="OMA" id="YALTAHY"/>
<dbReference type="AlphaFoldDB" id="A0A151T562"/>
<dbReference type="InterPro" id="IPR025525">
    <property type="entry name" value="hAT-like_transposase_RNase-H"/>
</dbReference>
<sequence>MKTHLMRCDEGPNKRLKRQRSNSSSSQTVEGQVSGGVRSSPSYFKFDQEICQKELVKMFVVAELPFRFVENESFIKFLSVLQPRFSVPSRSTLTRHIFILFNEERENLKKFLSMHCGRVCLTTDTWTSIQNLTYMSLTAHFVDNNWKLQKKILNFRQIMGHSGEIMAKNVEICLNEWDLNRVFSLTVDNASSNDLGIQYLKKRLMSWHSVLLKGEYIHMRCCAHILCLIVKDGLKEVDDSILRIRGAVKYIRSSPSRLARFKACAEQEKITYKGLVCLDVETRWNSTYLMLEAALKYKKAFDLLEMQDNKYVEDLHKGKGVPLESDWNDARLLLPFLKMFYDATIRISGSYHVTSNIYMKEVFAIGRKIRKYQENNDIFIRSMATRMRTKYDKYWGRANGINILLLIAVVLDPRCKLEYVNHFIDYLFDDDQANELKLKLSSSLRSLYEQYQGIEEGSQSNHQVVQLDDDDDDDDDIHGMSFYLQTTGRRFDAKSELDKYLKEDCEPFIKSVEFDILNWWKVNSTRFPILGSIAREVLAIPVSTVASESSFSTGGRVLDPYRSSLTPRMVEALVCTQDWLKGSSFFVFTNEDFEELEKLEHGKLI</sequence>
<name>A0A151T562_CAJCA</name>
<accession>A0A151T562</accession>
<dbReference type="GO" id="GO:0003677">
    <property type="term" value="F:DNA binding"/>
    <property type="evidence" value="ECO:0007669"/>
    <property type="project" value="UniProtKB-KW"/>
</dbReference>